<evidence type="ECO:0000313" key="1">
    <source>
        <dbReference type="EMBL" id="AMT94721.1"/>
    </source>
</evidence>
<gene>
    <name evidence="1" type="ORF">A2T55_13995</name>
</gene>
<evidence type="ECO:0000313" key="2">
    <source>
        <dbReference type="Proteomes" id="UP000075950"/>
    </source>
</evidence>
<dbReference type="RefSeq" id="WP_062862288.1">
    <property type="nucleotide sequence ID" value="NZ_CP014869.1"/>
</dbReference>
<dbReference type="Proteomes" id="UP000075950">
    <property type="component" value="Chromosome"/>
</dbReference>
<name>A0A142NRU0_BRELN</name>
<sequence length="64" mass="6862">MMADSVRPGVEVPGPDWNEQLVDAATHIDDGYEEAEPHWGAIREADVGDVADQSIVVAVDDEDG</sequence>
<dbReference type="EMBL" id="CP014869">
    <property type="protein sequence ID" value="AMT94721.1"/>
    <property type="molecule type" value="Genomic_DNA"/>
</dbReference>
<accession>A0A142NRU0</accession>
<proteinExistence type="predicted"/>
<reference evidence="2" key="1">
    <citation type="submission" date="2016-03" db="EMBL/GenBank/DDBJ databases">
        <authorList>
            <person name="Ploux O."/>
        </authorList>
    </citation>
    <scope>NUCLEOTIDE SEQUENCE [LARGE SCALE GENOMIC DNA]</scope>
    <source>
        <strain evidence="2">BS258</strain>
    </source>
</reference>
<dbReference type="AlphaFoldDB" id="A0A142NRU0"/>
<protein>
    <submittedName>
        <fullName evidence="1">Uncharacterized protein</fullName>
    </submittedName>
</protein>
<organism evidence="1 2">
    <name type="scientific">Brevibacterium linens</name>
    <dbReference type="NCBI Taxonomy" id="1703"/>
    <lineage>
        <taxon>Bacteria</taxon>
        <taxon>Bacillati</taxon>
        <taxon>Actinomycetota</taxon>
        <taxon>Actinomycetes</taxon>
        <taxon>Micrococcales</taxon>
        <taxon>Brevibacteriaceae</taxon>
        <taxon>Brevibacterium</taxon>
    </lineage>
</organism>
<dbReference type="KEGG" id="bly:A2T55_13995"/>